<dbReference type="Pfam" id="PF10263">
    <property type="entry name" value="SprT-like"/>
    <property type="match status" value="1"/>
</dbReference>
<gene>
    <name evidence="2" type="ORF">SAMN05216324_102413</name>
</gene>
<reference evidence="3" key="1">
    <citation type="submission" date="2016-10" db="EMBL/GenBank/DDBJ databases">
        <authorList>
            <person name="Varghese N."/>
            <person name="Submissions S."/>
        </authorList>
    </citation>
    <scope>NUCLEOTIDE SEQUENCE [LARGE SCALE GENOMIC DNA]</scope>
    <source>
        <strain evidence="3">SUR2</strain>
    </source>
</reference>
<dbReference type="RefSeq" id="WP_072407659.1">
    <property type="nucleotide sequence ID" value="NZ_FPKW01000002.1"/>
</dbReference>
<feature type="domain" description="SprT-like" evidence="1">
    <location>
        <begin position="71"/>
        <end position="159"/>
    </location>
</feature>
<evidence type="ECO:0000313" key="2">
    <source>
        <dbReference type="EMBL" id="SFZ91566.1"/>
    </source>
</evidence>
<accession>A0A1K2IGZ4</accession>
<proteinExistence type="predicted"/>
<evidence type="ECO:0000259" key="1">
    <source>
        <dbReference type="Pfam" id="PF10263"/>
    </source>
</evidence>
<dbReference type="InterPro" id="IPR006640">
    <property type="entry name" value="SprT-like_domain"/>
</dbReference>
<dbReference type="EMBL" id="FPKW01000002">
    <property type="protein sequence ID" value="SFZ91566.1"/>
    <property type="molecule type" value="Genomic_DNA"/>
</dbReference>
<organism evidence="2 3">
    <name type="scientific">Chryseobacterium limigenitum</name>
    <dbReference type="NCBI Taxonomy" id="1612149"/>
    <lineage>
        <taxon>Bacteria</taxon>
        <taxon>Pseudomonadati</taxon>
        <taxon>Bacteroidota</taxon>
        <taxon>Flavobacteriia</taxon>
        <taxon>Flavobacteriales</taxon>
        <taxon>Weeksellaceae</taxon>
        <taxon>Chryseobacterium group</taxon>
        <taxon>Chryseobacterium</taxon>
    </lineage>
</organism>
<sequence>MKTQNFSPVTDLQKNEICIVRNKTRAVETLKYDAEIIGDFSKPTLLQFKALQDAYDFYNKELFYPAFGQLLSPVMLSLNDNYKRVSYGYYAFDKYKDEEDNLLSLINLTPEYLNRPFIEVMGTLVHEMCHHYQYTLGVKKRKRAAYHDKEFAEIMERVGLICSTTGEPGGRQTGRRVSHYVLNGGAFEKLTLDAPESLKTPFTINKNLFGRDRNFSDEHSKNLKLKIKYECPNCKNKVWGKPNLQINCVPCDTILK</sequence>
<dbReference type="AlphaFoldDB" id="A0A1K2IGZ4"/>
<evidence type="ECO:0000313" key="3">
    <source>
        <dbReference type="Proteomes" id="UP000182034"/>
    </source>
</evidence>
<dbReference type="OrthoDB" id="9787302at2"/>
<dbReference type="GO" id="GO:0006950">
    <property type="term" value="P:response to stress"/>
    <property type="evidence" value="ECO:0007669"/>
    <property type="project" value="UniProtKB-ARBA"/>
</dbReference>
<protein>
    <submittedName>
        <fullName evidence="2">SprT-like family protein</fullName>
    </submittedName>
</protein>
<keyword evidence="3" id="KW-1185">Reference proteome</keyword>
<name>A0A1K2IGZ4_9FLAO</name>
<dbReference type="Proteomes" id="UP000182034">
    <property type="component" value="Unassembled WGS sequence"/>
</dbReference>